<keyword evidence="5" id="KW-0677">Repeat</keyword>
<evidence type="ECO:0000259" key="14">
    <source>
        <dbReference type="PROSITE" id="PS50238"/>
    </source>
</evidence>
<evidence type="ECO:0000256" key="12">
    <source>
        <dbReference type="SAM" id="Coils"/>
    </source>
</evidence>
<dbReference type="InterPro" id="IPR000198">
    <property type="entry name" value="RhoGAP_dom"/>
</dbReference>
<dbReference type="PROSITE" id="PS50238">
    <property type="entry name" value="RHOGAP"/>
    <property type="match status" value="1"/>
</dbReference>
<dbReference type="Pfam" id="PF00023">
    <property type="entry name" value="Ank"/>
    <property type="match status" value="1"/>
</dbReference>
<evidence type="ECO:0000313" key="17">
    <source>
        <dbReference type="Proteomes" id="UP000639772"/>
    </source>
</evidence>
<proteinExistence type="inferred from homology"/>
<dbReference type="SUPFAM" id="SSF48403">
    <property type="entry name" value="Ankyrin repeat"/>
    <property type="match status" value="1"/>
</dbReference>
<feature type="region of interest" description="Disordered" evidence="13">
    <location>
        <begin position="509"/>
        <end position="587"/>
    </location>
</feature>
<evidence type="ECO:0000256" key="11">
    <source>
        <dbReference type="PROSITE-ProRule" id="PRU01389"/>
    </source>
</evidence>
<dbReference type="GO" id="GO:0007165">
    <property type="term" value="P:signal transduction"/>
    <property type="evidence" value="ECO:0007669"/>
    <property type="project" value="InterPro"/>
</dbReference>
<dbReference type="GO" id="GO:0004519">
    <property type="term" value="F:endonuclease activity"/>
    <property type="evidence" value="ECO:0007669"/>
    <property type="project" value="UniProtKB-KW"/>
</dbReference>
<evidence type="ECO:0000256" key="5">
    <source>
        <dbReference type="ARBA" id="ARBA00022737"/>
    </source>
</evidence>
<dbReference type="GO" id="GO:0016787">
    <property type="term" value="F:hydrolase activity"/>
    <property type="evidence" value="ECO:0007669"/>
    <property type="project" value="UniProtKB-KW"/>
</dbReference>
<feature type="domain" description="Rho-GAP" evidence="14">
    <location>
        <begin position="670"/>
        <end position="844"/>
    </location>
</feature>
<evidence type="ECO:0000256" key="2">
    <source>
        <dbReference type="ARBA" id="ARBA00009262"/>
    </source>
</evidence>
<keyword evidence="7 11" id="KW-0378">Hydrolase</keyword>
<evidence type="ECO:0000256" key="13">
    <source>
        <dbReference type="SAM" id="MobiDB-lite"/>
    </source>
</evidence>
<evidence type="ECO:0000256" key="6">
    <source>
        <dbReference type="ARBA" id="ARBA00022759"/>
    </source>
</evidence>
<dbReference type="Pfam" id="PF18826">
    <property type="entry name" value="bVLRF1"/>
    <property type="match status" value="1"/>
</dbReference>
<keyword evidence="3 11" id="KW-0963">Cytoplasm</keyword>
<dbReference type="OrthoDB" id="429841at2759"/>
<keyword evidence="6 11" id="KW-0255">Endonuclease</keyword>
<keyword evidence="9 12" id="KW-0175">Coiled coil</keyword>
<feature type="compositionally biased region" description="Polar residues" evidence="13">
    <location>
        <begin position="548"/>
        <end position="563"/>
    </location>
</feature>
<dbReference type="EMBL" id="JADCNM010000007">
    <property type="protein sequence ID" value="KAG0474914.1"/>
    <property type="molecule type" value="Genomic_DNA"/>
</dbReference>
<evidence type="ECO:0000259" key="15">
    <source>
        <dbReference type="PROSITE" id="PS52044"/>
    </source>
</evidence>
<sequence>MAAAHVRRGELRFRSLFDLPSEFFDSCRLLVSHASINAAEEPFITQPGSDTAIPRTDVDAAGEELQPKVTEGTLTGTITRWTCRTCKSEFEALQDQRSHFKSDLHRLNIKLSVAGKSVVKEDDFDELDINGTFKDFDVSSLSGSEDETENGTFASGKEDGIKKKLYLHLHSGETVSLWKTLIMSESEDVFLDDFVENRTCNDGSVSLVSEVEVINRLKYLLHEPRDKTHLRIVLLLSGGHFAGCVFDGNSIVAHKTFHRYIVRAKAGKRQSTKDATGKSAHSAGSSIRRYNESALKKEIQDLLASWQTYIRSSSTIFVYAPSRNRQILFDVEKQQFGFHSQVTRHIPLTVHRPTLKEAKRIYHSLTQLSYEVVEKGNPVKESVLHDGVEVKNNHSSHEVQLCGHLEDVTLCPCLSSGDEHLPSALESVSLSHCQSRSTPLHAAAMSGDAQWTLNLLEQGCNPCLKDERGQTPYMLATEKEVRNTFRRYMAANLDQWDWQAAHVPSPLTKEMEESQAVRQAEKDARRKAKAKELKKSRKAREKAKAQETTSQDDSTGVPHSSSMHIAPSKQPHVNFRVAPSKQQQKSVGEIAISKEEEERQSLVAEREKRAAAAERRIAAMKNHPRPGAAAPSGNPDAIAASFDLFCSCCNVPLAGRIPFHSSSVFGVSAKSMQCSYDSRGNSVPTILLSMQICLYSQGGLQAEGIFRINAENGQELMVREQLNKGFVPHGVDPHCLASLIKAWFRELPSGVLDSLTPEMVMHCNTEEECSQLLRMLPSAEAGLLDWAINLMADVVEYESYNKMNARNIAMVFAPNMTKMADPLTALIHAVQVMNFLKTLTIKALRGRDDAATKDEQSLSQTESLGDDGCPHLSRIDANCLTYGNGEGISFAATEVICKEDDSASDADESFWSFDRRSEVGDGEFFSVMCSPTISDLDSKEDESKGRHGSCEAEGLFNRINLRKGVQKLCSNTAFHLSRLSKKTGEADIVGSRSKGLGI</sequence>
<dbReference type="PROSITE" id="PS50088">
    <property type="entry name" value="ANK_REPEAT"/>
    <property type="match status" value="1"/>
</dbReference>
<feature type="compositionally biased region" description="Basic residues" evidence="13">
    <location>
        <begin position="525"/>
        <end position="541"/>
    </location>
</feature>
<evidence type="ECO:0000256" key="7">
    <source>
        <dbReference type="ARBA" id="ARBA00022801"/>
    </source>
</evidence>
<dbReference type="AlphaFoldDB" id="A0A835QRU8"/>
<dbReference type="PANTHER" id="PTHR16036">
    <property type="entry name" value="ANKYRIN REPEAT AND ZINC FINGER DOMAIN-CONTAINING PROTEIN 1"/>
    <property type="match status" value="1"/>
</dbReference>
<comment type="similarity">
    <text evidence="2 11">Belongs to the ANKZF1/VMS1 family.</text>
</comment>
<gene>
    <name evidence="16" type="ORF">HPP92_014600</name>
</gene>
<dbReference type="GO" id="GO:0005737">
    <property type="term" value="C:cytoplasm"/>
    <property type="evidence" value="ECO:0007669"/>
    <property type="project" value="UniProtKB-SubCell"/>
</dbReference>
<feature type="repeat" description="ANK" evidence="10">
    <location>
        <begin position="435"/>
        <end position="467"/>
    </location>
</feature>
<evidence type="ECO:0000256" key="9">
    <source>
        <dbReference type="ARBA" id="ARBA00023054"/>
    </source>
</evidence>
<name>A0A835QRU8_VANPL</name>
<evidence type="ECO:0000256" key="8">
    <source>
        <dbReference type="ARBA" id="ARBA00023043"/>
    </source>
</evidence>
<dbReference type="Pfam" id="PF00620">
    <property type="entry name" value="RhoGAP"/>
    <property type="match status" value="1"/>
</dbReference>
<reference evidence="16 17" key="1">
    <citation type="journal article" date="2020" name="Nat. Food">
        <title>A phased Vanilla planifolia genome enables genetic improvement of flavour and production.</title>
        <authorList>
            <person name="Hasing T."/>
            <person name="Tang H."/>
            <person name="Brym M."/>
            <person name="Khazi F."/>
            <person name="Huang T."/>
            <person name="Chambers A.H."/>
        </authorList>
    </citation>
    <scope>NUCLEOTIDE SEQUENCE [LARGE SCALE GENOMIC DNA]</scope>
    <source>
        <tissue evidence="16">Leaf</tissue>
    </source>
</reference>
<dbReference type="InterPro" id="IPR008936">
    <property type="entry name" value="Rho_GTPase_activation_prot"/>
</dbReference>
<feature type="domain" description="VLRF1" evidence="15">
    <location>
        <begin position="227"/>
        <end position="368"/>
    </location>
</feature>
<comment type="subcellular location">
    <subcellularLocation>
        <location evidence="1">Cytoplasm</location>
    </subcellularLocation>
</comment>
<organism evidence="16 17">
    <name type="scientific">Vanilla planifolia</name>
    <name type="common">Vanilla</name>
    <dbReference type="NCBI Taxonomy" id="51239"/>
    <lineage>
        <taxon>Eukaryota</taxon>
        <taxon>Viridiplantae</taxon>
        <taxon>Streptophyta</taxon>
        <taxon>Embryophyta</taxon>
        <taxon>Tracheophyta</taxon>
        <taxon>Spermatophyta</taxon>
        <taxon>Magnoliopsida</taxon>
        <taxon>Liliopsida</taxon>
        <taxon>Asparagales</taxon>
        <taxon>Orchidaceae</taxon>
        <taxon>Vanilloideae</taxon>
        <taxon>Vanilleae</taxon>
        <taxon>Vanilla</taxon>
    </lineage>
</organism>
<dbReference type="InterPro" id="IPR013087">
    <property type="entry name" value="Znf_C2H2_type"/>
</dbReference>
<dbReference type="Gene3D" id="1.25.40.20">
    <property type="entry name" value="Ankyrin repeat-containing domain"/>
    <property type="match status" value="1"/>
</dbReference>
<evidence type="ECO:0000256" key="4">
    <source>
        <dbReference type="ARBA" id="ARBA00022722"/>
    </source>
</evidence>
<dbReference type="SMART" id="SM00324">
    <property type="entry name" value="RhoGAP"/>
    <property type="match status" value="1"/>
</dbReference>
<evidence type="ECO:0000313" key="16">
    <source>
        <dbReference type="EMBL" id="KAG0474914.1"/>
    </source>
</evidence>
<comment type="domain">
    <text evidence="11">The VLRF1 domain mediates binding to the 60S ribosomal subunit.</text>
</comment>
<evidence type="ECO:0000256" key="10">
    <source>
        <dbReference type="PROSITE-ProRule" id="PRU00023"/>
    </source>
</evidence>
<feature type="active site" evidence="11">
    <location>
        <position position="270"/>
    </location>
</feature>
<dbReference type="InterPro" id="IPR041175">
    <property type="entry name" value="VLRF1/Vms1"/>
</dbReference>
<dbReference type="InterPro" id="IPR002110">
    <property type="entry name" value="Ankyrin_rpt"/>
</dbReference>
<comment type="caution">
    <text evidence="16">The sequence shown here is derived from an EMBL/GenBank/DDBJ whole genome shotgun (WGS) entry which is preliminary data.</text>
</comment>
<dbReference type="PROSITE" id="PS00028">
    <property type="entry name" value="ZINC_FINGER_C2H2_1"/>
    <property type="match status" value="1"/>
</dbReference>
<keyword evidence="4 11" id="KW-0540">Nuclease</keyword>
<dbReference type="SUPFAM" id="SSF48350">
    <property type="entry name" value="GTPase activation domain, GAP"/>
    <property type="match status" value="1"/>
</dbReference>
<dbReference type="InterPro" id="IPR036770">
    <property type="entry name" value="Ankyrin_rpt-contain_sf"/>
</dbReference>
<keyword evidence="8 10" id="KW-0040">ANK repeat</keyword>
<accession>A0A835QRU8</accession>
<dbReference type="Gene3D" id="1.10.555.10">
    <property type="entry name" value="Rho GTPase activation protein"/>
    <property type="match status" value="1"/>
</dbReference>
<dbReference type="Proteomes" id="UP000639772">
    <property type="component" value="Chromosome 7"/>
</dbReference>
<dbReference type="CDD" id="cd00159">
    <property type="entry name" value="RhoGAP"/>
    <property type="match status" value="1"/>
</dbReference>
<dbReference type="PANTHER" id="PTHR16036:SF2">
    <property type="entry name" value="TRNA ENDONUCLEASE ANKZF1"/>
    <property type="match status" value="1"/>
</dbReference>
<dbReference type="InterPro" id="IPR047139">
    <property type="entry name" value="ANKZ1/VMS1"/>
</dbReference>
<dbReference type="PROSITE" id="PS52044">
    <property type="entry name" value="VLRF1"/>
    <property type="match status" value="1"/>
</dbReference>
<evidence type="ECO:0000256" key="3">
    <source>
        <dbReference type="ARBA" id="ARBA00022490"/>
    </source>
</evidence>
<evidence type="ECO:0000256" key="1">
    <source>
        <dbReference type="ARBA" id="ARBA00004496"/>
    </source>
</evidence>
<feature type="coiled-coil region" evidence="12">
    <location>
        <begin position="594"/>
        <end position="623"/>
    </location>
</feature>
<dbReference type="GO" id="GO:0036503">
    <property type="term" value="P:ERAD pathway"/>
    <property type="evidence" value="ECO:0007669"/>
    <property type="project" value="TreeGrafter"/>
</dbReference>
<protein>
    <submittedName>
        <fullName evidence="16">Uncharacterized protein</fullName>
    </submittedName>
</protein>